<keyword evidence="2 4" id="KW-1005">Bacterial flagellum biogenesis</keyword>
<dbReference type="InterPro" id="IPR024046">
    <property type="entry name" value="Flagellar_assmbl_FliW_dom_sf"/>
</dbReference>
<dbReference type="InterPro" id="IPR003775">
    <property type="entry name" value="Flagellar_assembly_factor_FliW"/>
</dbReference>
<comment type="similarity">
    <text evidence="4">Belongs to the FliW family.</text>
</comment>
<keyword evidence="4" id="KW-0143">Chaperone</keyword>
<keyword evidence="5" id="KW-0282">Flagellum</keyword>
<dbReference type="RefSeq" id="WP_127738221.1">
    <property type="nucleotide sequence ID" value="NZ_CAJCKN010000017.1"/>
</dbReference>
<evidence type="ECO:0000256" key="2">
    <source>
        <dbReference type="ARBA" id="ARBA00022795"/>
    </source>
</evidence>
<dbReference type="GO" id="GO:0044780">
    <property type="term" value="P:bacterial-type flagellum assembly"/>
    <property type="evidence" value="ECO:0007669"/>
    <property type="project" value="UniProtKB-UniRule"/>
</dbReference>
<evidence type="ECO:0000313" key="6">
    <source>
        <dbReference type="Proteomes" id="UP000288024"/>
    </source>
</evidence>
<dbReference type="HAMAP" id="MF_01185">
    <property type="entry name" value="FliW"/>
    <property type="match status" value="1"/>
</dbReference>
<dbReference type="Pfam" id="PF02623">
    <property type="entry name" value="FliW"/>
    <property type="match status" value="1"/>
</dbReference>
<dbReference type="Proteomes" id="UP000288024">
    <property type="component" value="Unassembled WGS sequence"/>
</dbReference>
<evidence type="ECO:0000256" key="1">
    <source>
        <dbReference type="ARBA" id="ARBA00022490"/>
    </source>
</evidence>
<dbReference type="AlphaFoldDB" id="A0A437KC96"/>
<reference evidence="5 6" key="1">
    <citation type="submission" date="2019-01" db="EMBL/GenBank/DDBJ databases">
        <title>Bacillus sp. M5HDSG1-1, whole genome shotgun sequence.</title>
        <authorList>
            <person name="Tuo L."/>
        </authorList>
    </citation>
    <scope>NUCLEOTIDE SEQUENCE [LARGE SCALE GENOMIC DNA]</scope>
    <source>
        <strain evidence="5 6">M5HDSG1-1</strain>
    </source>
</reference>
<evidence type="ECO:0000256" key="4">
    <source>
        <dbReference type="HAMAP-Rule" id="MF_01185"/>
    </source>
</evidence>
<dbReference type="Gene3D" id="2.30.290.10">
    <property type="entry name" value="BH3618-like"/>
    <property type="match status" value="1"/>
</dbReference>
<comment type="function">
    <text evidence="4">Acts as an anti-CsrA protein, binds CsrA and prevents it from repressing translation of its target genes, one of which is flagellin. Binds to flagellin and participates in the assembly of the flagellum.</text>
</comment>
<name>A0A437KC96_9BACI</name>
<keyword evidence="3 4" id="KW-0810">Translation regulation</keyword>
<dbReference type="PANTHER" id="PTHR39190">
    <property type="entry name" value="FLAGELLAR ASSEMBLY FACTOR FLIW"/>
    <property type="match status" value="1"/>
</dbReference>
<keyword evidence="6" id="KW-1185">Reference proteome</keyword>
<dbReference type="NCBIfam" id="NF009793">
    <property type="entry name" value="PRK13285.1-1"/>
    <property type="match status" value="1"/>
</dbReference>
<keyword evidence="5" id="KW-0969">Cilium</keyword>
<dbReference type="EMBL" id="RZTZ01000003">
    <property type="protein sequence ID" value="RVT63745.1"/>
    <property type="molecule type" value="Genomic_DNA"/>
</dbReference>
<keyword evidence="5" id="KW-0966">Cell projection</keyword>
<keyword evidence="1 4" id="KW-0963">Cytoplasm</keyword>
<dbReference type="GO" id="GO:0006417">
    <property type="term" value="P:regulation of translation"/>
    <property type="evidence" value="ECO:0007669"/>
    <property type="project" value="UniProtKB-KW"/>
</dbReference>
<dbReference type="SUPFAM" id="SSF141457">
    <property type="entry name" value="BH3618-like"/>
    <property type="match status" value="1"/>
</dbReference>
<evidence type="ECO:0000313" key="5">
    <source>
        <dbReference type="EMBL" id="RVT63745.1"/>
    </source>
</evidence>
<sequence length="148" mass="17176">MKINTRFHGEKEITDKEIIHFPKGIPAFEEERQFVILPIDEQEHVFILQSVTNENLGFVIANPFVFFKEYEFDLEEPITSFLELESEKEVLLFTILTVQDPFPKSTANLQAPIVLNMKNNKAQQIILNLPHYKTKHSIFSQQSEAVKG</sequence>
<gene>
    <name evidence="4" type="primary">fliW</name>
    <name evidence="5" type="ORF">EM808_10815</name>
</gene>
<accession>A0A437KC96</accession>
<protein>
    <recommendedName>
        <fullName evidence="4">Flagellar assembly factor FliW</fullName>
    </recommendedName>
</protein>
<dbReference type="GeneID" id="87616923"/>
<comment type="caution">
    <text evidence="5">The sequence shown here is derived from an EMBL/GenBank/DDBJ whole genome shotgun (WGS) entry which is preliminary data.</text>
</comment>
<dbReference type="GO" id="GO:0005737">
    <property type="term" value="C:cytoplasm"/>
    <property type="evidence" value="ECO:0007669"/>
    <property type="project" value="UniProtKB-SubCell"/>
</dbReference>
<organism evidence="5 6">
    <name type="scientific">Niallia taxi</name>
    <dbReference type="NCBI Taxonomy" id="2499688"/>
    <lineage>
        <taxon>Bacteria</taxon>
        <taxon>Bacillati</taxon>
        <taxon>Bacillota</taxon>
        <taxon>Bacilli</taxon>
        <taxon>Bacillales</taxon>
        <taxon>Bacillaceae</taxon>
        <taxon>Niallia</taxon>
    </lineage>
</organism>
<comment type="subcellular location">
    <subcellularLocation>
        <location evidence="4">Cytoplasm</location>
    </subcellularLocation>
</comment>
<comment type="subunit">
    <text evidence="4">Interacts with translational regulator CsrA and flagellin(s).</text>
</comment>
<evidence type="ECO:0000256" key="3">
    <source>
        <dbReference type="ARBA" id="ARBA00022845"/>
    </source>
</evidence>
<proteinExistence type="inferred from homology"/>
<dbReference type="PANTHER" id="PTHR39190:SF1">
    <property type="entry name" value="FLAGELLAR ASSEMBLY FACTOR FLIW"/>
    <property type="match status" value="1"/>
</dbReference>